<reference evidence="2" key="1">
    <citation type="submission" date="2014-01" db="EMBL/GenBank/DDBJ databases">
        <title>The Genome Sequence of Anopheles farauti FAR1 (V2).</title>
        <authorList>
            <consortium name="The Broad Institute Genomics Platform"/>
            <person name="Neafsey D.E."/>
            <person name="Besansky N."/>
            <person name="Howell P."/>
            <person name="Walton C."/>
            <person name="Young S.K."/>
            <person name="Zeng Q."/>
            <person name="Gargeya S."/>
            <person name="Fitzgerald M."/>
            <person name="Haas B."/>
            <person name="Abouelleil A."/>
            <person name="Allen A.W."/>
            <person name="Alvarado L."/>
            <person name="Arachchi H.M."/>
            <person name="Berlin A.M."/>
            <person name="Chapman S.B."/>
            <person name="Gainer-Dewar J."/>
            <person name="Goldberg J."/>
            <person name="Griggs A."/>
            <person name="Gujja S."/>
            <person name="Hansen M."/>
            <person name="Howarth C."/>
            <person name="Imamovic A."/>
            <person name="Ireland A."/>
            <person name="Larimer J."/>
            <person name="McCowan C."/>
            <person name="Murphy C."/>
            <person name="Pearson M."/>
            <person name="Poon T.W."/>
            <person name="Priest M."/>
            <person name="Roberts A."/>
            <person name="Saif S."/>
            <person name="Shea T."/>
            <person name="Sisk P."/>
            <person name="Sykes S."/>
            <person name="Wortman J."/>
            <person name="Nusbaum C."/>
            <person name="Birren B."/>
        </authorList>
    </citation>
    <scope>NUCLEOTIDE SEQUENCE [LARGE SCALE GENOMIC DNA]</scope>
    <source>
        <strain evidence="2">FAR1</strain>
    </source>
</reference>
<evidence type="ECO:0000313" key="2">
    <source>
        <dbReference type="Proteomes" id="UP000075886"/>
    </source>
</evidence>
<evidence type="ECO:0000313" key="1">
    <source>
        <dbReference type="EnsemblMetazoa" id="AFAF008433-PA"/>
    </source>
</evidence>
<reference evidence="1" key="2">
    <citation type="submission" date="2020-05" db="UniProtKB">
        <authorList>
            <consortium name="EnsemblMetazoa"/>
        </authorList>
    </citation>
    <scope>IDENTIFICATION</scope>
    <source>
        <strain evidence="1">FAR1</strain>
    </source>
</reference>
<dbReference type="Proteomes" id="UP000075886">
    <property type="component" value="Unassembled WGS sequence"/>
</dbReference>
<dbReference type="VEuPathDB" id="VectorBase:AFAF008433"/>
<protein>
    <submittedName>
        <fullName evidence="1">Uncharacterized protein</fullName>
    </submittedName>
</protein>
<dbReference type="EMBL" id="AXCN02000077">
    <property type="status" value="NOT_ANNOTATED_CDS"/>
    <property type="molecule type" value="Genomic_DNA"/>
</dbReference>
<dbReference type="EnsemblMetazoa" id="AFAF008433-RA">
    <property type="protein sequence ID" value="AFAF008433-PA"/>
    <property type="gene ID" value="AFAF008433"/>
</dbReference>
<keyword evidence="2" id="KW-1185">Reference proteome</keyword>
<name>A0A182QEC5_9DIPT</name>
<organism evidence="1 2">
    <name type="scientific">Anopheles farauti</name>
    <dbReference type="NCBI Taxonomy" id="69004"/>
    <lineage>
        <taxon>Eukaryota</taxon>
        <taxon>Metazoa</taxon>
        <taxon>Ecdysozoa</taxon>
        <taxon>Arthropoda</taxon>
        <taxon>Hexapoda</taxon>
        <taxon>Insecta</taxon>
        <taxon>Pterygota</taxon>
        <taxon>Neoptera</taxon>
        <taxon>Endopterygota</taxon>
        <taxon>Diptera</taxon>
        <taxon>Nematocera</taxon>
        <taxon>Culicoidea</taxon>
        <taxon>Culicidae</taxon>
        <taxon>Anophelinae</taxon>
        <taxon>Anopheles</taxon>
    </lineage>
</organism>
<dbReference type="AlphaFoldDB" id="A0A182QEC5"/>
<accession>A0A182QEC5</accession>
<proteinExistence type="predicted"/>
<sequence>MMMMVRPSVLQLNFFNLARLRGVVSPSIPGCGRLGVFLSQRQLFQQNFAGFARQKPSNTNVPWAKAPASVGPSCSMRPPVVKAVLLATLVMLANLARAQIDWAEDDDDPASRTNLINRNMHRDANPVKITSNFGPVALRRNQRTVAKSNKS</sequence>